<sequence>MNTQTIYYSSAACGAGKTKWAVERIGRTPGRYIYAVDRTEEFAVRQSLIINNAIQSGASVRVCSLSSEAGNVVSRDFPLMIERCSDEEHVVLIMTHEAVKRVDHSAVEGRGWTIIIDEDPKVWTSGSFDLGASTPFWEATYNLEPFAKGYSKLLPKADAPSSRALAADDLTRPVAALHNRVQRGGAVINLEAWEELQHRQRLTYFSIWDVTELAVYDRAVILANSFTSLITYRLCTTLHPGVIWKPISLGQNTVWQGRDLTIRYVAEDHRAGSTFFEKSEAGQRAVQAWCAWVRTNVTAGQHYWAANKKRGDLKLPGEQVSPKIAGSNKYRLLTECSVLYSAKASDAENKVFAAMTCGLLDHEAVRRDREFEDLIQIVFRSSLRMPDDVRPVTVTVYDKEQATFLADYFKAAGFPFRTSLEFIDLGLTRTKAKPGPKPDPLKPPKSAAQRAADYRARKAAA</sequence>
<organism evidence="2 3">
    <name type="scientific">Brevundimonas vesicularis</name>
    <name type="common">Pseudomonas vesicularis</name>
    <dbReference type="NCBI Taxonomy" id="41276"/>
    <lineage>
        <taxon>Bacteria</taxon>
        <taxon>Pseudomonadati</taxon>
        <taxon>Pseudomonadota</taxon>
        <taxon>Alphaproteobacteria</taxon>
        <taxon>Caulobacterales</taxon>
        <taxon>Caulobacteraceae</taxon>
        <taxon>Brevundimonas</taxon>
    </lineage>
</organism>
<evidence type="ECO:0000256" key="1">
    <source>
        <dbReference type="SAM" id="MobiDB-lite"/>
    </source>
</evidence>
<gene>
    <name evidence="2" type="ORF">HNP47_003216</name>
</gene>
<protein>
    <submittedName>
        <fullName evidence="2">Uncharacterized protein</fullName>
    </submittedName>
</protein>
<accession>A0A7W9FX96</accession>
<evidence type="ECO:0000313" key="2">
    <source>
        <dbReference type="EMBL" id="MBB5773191.1"/>
    </source>
</evidence>
<reference evidence="2 3" key="1">
    <citation type="submission" date="2020-08" db="EMBL/GenBank/DDBJ databases">
        <title>Functional genomics of gut bacteria from endangered species of beetles.</title>
        <authorList>
            <person name="Carlos-Shanley C."/>
        </authorList>
    </citation>
    <scope>NUCLEOTIDE SEQUENCE [LARGE SCALE GENOMIC DNA]</scope>
    <source>
        <strain evidence="2 3">S00192</strain>
    </source>
</reference>
<evidence type="ECO:0000313" key="3">
    <source>
        <dbReference type="Proteomes" id="UP000556201"/>
    </source>
</evidence>
<feature type="region of interest" description="Disordered" evidence="1">
    <location>
        <begin position="429"/>
        <end position="461"/>
    </location>
</feature>
<feature type="compositionally biased region" description="Basic and acidic residues" evidence="1">
    <location>
        <begin position="452"/>
        <end position="461"/>
    </location>
</feature>
<dbReference type="Proteomes" id="UP000556201">
    <property type="component" value="Unassembled WGS sequence"/>
</dbReference>
<dbReference type="AlphaFoldDB" id="A0A7W9FX96"/>
<dbReference type="RefSeq" id="WP_184280332.1">
    <property type="nucleotide sequence ID" value="NZ_JACHLJ010000008.1"/>
</dbReference>
<dbReference type="EMBL" id="JACHLJ010000008">
    <property type="protein sequence ID" value="MBB5773191.1"/>
    <property type="molecule type" value="Genomic_DNA"/>
</dbReference>
<proteinExistence type="predicted"/>
<comment type="caution">
    <text evidence="2">The sequence shown here is derived from an EMBL/GenBank/DDBJ whole genome shotgun (WGS) entry which is preliminary data.</text>
</comment>
<name>A0A7W9FX96_BREVE</name>